<reference evidence="8" key="2">
    <citation type="submission" date="2020-09" db="EMBL/GenBank/DDBJ databases">
        <authorList>
            <person name="Sun Q."/>
            <person name="Ohkuma M."/>
        </authorList>
    </citation>
    <scope>NUCLEOTIDE SEQUENCE</scope>
    <source>
        <strain evidence="8">JCM 18487</strain>
    </source>
</reference>
<dbReference type="InterPro" id="IPR041711">
    <property type="entry name" value="Met-tRNA-FMT_N"/>
</dbReference>
<keyword evidence="3 5" id="KW-0808">Transferase</keyword>
<feature type="domain" description="Formyl transferase C-terminal" evidence="7">
    <location>
        <begin position="208"/>
        <end position="310"/>
    </location>
</feature>
<dbReference type="InterPro" id="IPR002376">
    <property type="entry name" value="Formyl_transf_N"/>
</dbReference>
<dbReference type="SUPFAM" id="SSF50486">
    <property type="entry name" value="FMT C-terminal domain-like"/>
    <property type="match status" value="1"/>
</dbReference>
<proteinExistence type="inferred from homology"/>
<dbReference type="GO" id="GO:0005829">
    <property type="term" value="C:cytosol"/>
    <property type="evidence" value="ECO:0007669"/>
    <property type="project" value="TreeGrafter"/>
</dbReference>
<dbReference type="SUPFAM" id="SSF53328">
    <property type="entry name" value="Formyltransferase"/>
    <property type="match status" value="1"/>
</dbReference>
<name>A0A917NKU4_9BACL</name>
<evidence type="ECO:0000313" key="9">
    <source>
        <dbReference type="Proteomes" id="UP000637695"/>
    </source>
</evidence>
<feature type="domain" description="Formyl transferase N-terminal" evidence="6">
    <location>
        <begin position="8"/>
        <end position="184"/>
    </location>
</feature>
<evidence type="ECO:0000256" key="1">
    <source>
        <dbReference type="ARBA" id="ARBA00010699"/>
    </source>
</evidence>
<evidence type="ECO:0000256" key="3">
    <source>
        <dbReference type="ARBA" id="ARBA00022679"/>
    </source>
</evidence>
<evidence type="ECO:0000313" key="8">
    <source>
        <dbReference type="EMBL" id="GGJ08198.1"/>
    </source>
</evidence>
<dbReference type="Proteomes" id="UP000637695">
    <property type="component" value="Unassembled WGS sequence"/>
</dbReference>
<dbReference type="RefSeq" id="WP_188882377.1">
    <property type="nucleotide sequence ID" value="NZ_BMOY01000024.1"/>
</dbReference>
<evidence type="ECO:0000259" key="7">
    <source>
        <dbReference type="Pfam" id="PF02911"/>
    </source>
</evidence>
<dbReference type="NCBIfam" id="TIGR00460">
    <property type="entry name" value="fmt"/>
    <property type="match status" value="1"/>
</dbReference>
<evidence type="ECO:0000259" key="6">
    <source>
        <dbReference type="Pfam" id="PF00551"/>
    </source>
</evidence>
<sequence length="324" mass="34751">MTSGKPKLVFMGTPEFAVPSLVSLTNAGFPVLAVVTQPDRPAGRGQKPAPSPVKQAAARLGLPVLQPSSARDPGFLAAVAALAPDVIVTAAYGQILPQRLLDLPRAGCLNLHASLLPRWRGAAPVQRAILAGDAVTGVTVMKMVRRLDAGPVVGQRRVPIADDDDAGRLLQRLASAGAALLVELIEPYVAGEIVPTPQAEEEATYAERITKADEIIDWRRPVIDIWRQVRALSPSPGASARLFGQVVKVWAARPASVSPGCVPPADAEPAVVCRVGRHEVWVRCADGWLALETVQPAGKRRMSADDWARGWQRDRLRFEQEDGR</sequence>
<dbReference type="CDD" id="cd08704">
    <property type="entry name" value="Met_tRNA_FMT_C"/>
    <property type="match status" value="1"/>
</dbReference>
<dbReference type="CDD" id="cd08646">
    <property type="entry name" value="FMT_core_Met-tRNA-FMT_N"/>
    <property type="match status" value="1"/>
</dbReference>
<dbReference type="PANTHER" id="PTHR11138">
    <property type="entry name" value="METHIONYL-TRNA FORMYLTRANSFERASE"/>
    <property type="match status" value="1"/>
</dbReference>
<feature type="binding site" evidence="5">
    <location>
        <begin position="114"/>
        <end position="117"/>
    </location>
    <ligand>
        <name>(6S)-5,6,7,8-tetrahydrofolate</name>
        <dbReference type="ChEBI" id="CHEBI:57453"/>
    </ligand>
</feature>
<comment type="catalytic activity">
    <reaction evidence="5">
        <text>L-methionyl-tRNA(fMet) + (6R)-10-formyltetrahydrofolate = N-formyl-L-methionyl-tRNA(fMet) + (6S)-5,6,7,8-tetrahydrofolate + H(+)</text>
        <dbReference type="Rhea" id="RHEA:24380"/>
        <dbReference type="Rhea" id="RHEA-COMP:9952"/>
        <dbReference type="Rhea" id="RHEA-COMP:9953"/>
        <dbReference type="ChEBI" id="CHEBI:15378"/>
        <dbReference type="ChEBI" id="CHEBI:57453"/>
        <dbReference type="ChEBI" id="CHEBI:78530"/>
        <dbReference type="ChEBI" id="CHEBI:78844"/>
        <dbReference type="ChEBI" id="CHEBI:195366"/>
        <dbReference type="EC" id="2.1.2.9"/>
    </reaction>
</comment>
<organism evidence="8 9">
    <name type="scientific">Alicyclobacillus cellulosilyticus</name>
    <dbReference type="NCBI Taxonomy" id="1003997"/>
    <lineage>
        <taxon>Bacteria</taxon>
        <taxon>Bacillati</taxon>
        <taxon>Bacillota</taxon>
        <taxon>Bacilli</taxon>
        <taxon>Bacillales</taxon>
        <taxon>Alicyclobacillaceae</taxon>
        <taxon>Alicyclobacillus</taxon>
    </lineage>
</organism>
<accession>A0A917NKU4</accession>
<dbReference type="PANTHER" id="PTHR11138:SF5">
    <property type="entry name" value="METHIONYL-TRNA FORMYLTRANSFERASE, MITOCHONDRIAL"/>
    <property type="match status" value="1"/>
</dbReference>
<evidence type="ECO:0000256" key="5">
    <source>
        <dbReference type="HAMAP-Rule" id="MF_00182"/>
    </source>
</evidence>
<comment type="caution">
    <text evidence="8">The sequence shown here is derived from an EMBL/GenBank/DDBJ whole genome shotgun (WGS) entry which is preliminary data.</text>
</comment>
<dbReference type="EC" id="2.1.2.9" evidence="2 5"/>
<dbReference type="FunFam" id="3.40.50.12230:FF:000001">
    <property type="entry name" value="Methionyl-tRNA formyltransferase"/>
    <property type="match status" value="1"/>
</dbReference>
<dbReference type="AlphaFoldDB" id="A0A917NKU4"/>
<dbReference type="Pfam" id="PF02911">
    <property type="entry name" value="Formyl_trans_C"/>
    <property type="match status" value="1"/>
</dbReference>
<evidence type="ECO:0000256" key="2">
    <source>
        <dbReference type="ARBA" id="ARBA00012261"/>
    </source>
</evidence>
<dbReference type="Pfam" id="PF00551">
    <property type="entry name" value="Formyl_trans_N"/>
    <property type="match status" value="1"/>
</dbReference>
<dbReference type="InterPro" id="IPR011034">
    <property type="entry name" value="Formyl_transferase-like_C_sf"/>
</dbReference>
<comment type="similarity">
    <text evidence="1 5">Belongs to the Fmt family.</text>
</comment>
<dbReference type="InterPro" id="IPR005793">
    <property type="entry name" value="Formyl_trans_C"/>
</dbReference>
<dbReference type="EMBL" id="BMOY01000024">
    <property type="protein sequence ID" value="GGJ08198.1"/>
    <property type="molecule type" value="Genomic_DNA"/>
</dbReference>
<keyword evidence="9" id="KW-1185">Reference proteome</keyword>
<dbReference type="HAMAP" id="MF_00182">
    <property type="entry name" value="Formyl_trans"/>
    <property type="match status" value="1"/>
</dbReference>
<protein>
    <recommendedName>
        <fullName evidence="2 5">Methionyl-tRNA formyltransferase</fullName>
        <ecNumber evidence="2 5">2.1.2.9</ecNumber>
    </recommendedName>
</protein>
<dbReference type="InterPro" id="IPR044135">
    <property type="entry name" value="Met-tRNA-FMT_C"/>
</dbReference>
<dbReference type="InterPro" id="IPR005794">
    <property type="entry name" value="Fmt"/>
</dbReference>
<evidence type="ECO:0000256" key="4">
    <source>
        <dbReference type="ARBA" id="ARBA00022917"/>
    </source>
</evidence>
<dbReference type="GO" id="GO:0004479">
    <property type="term" value="F:methionyl-tRNA formyltransferase activity"/>
    <property type="evidence" value="ECO:0007669"/>
    <property type="project" value="UniProtKB-UniRule"/>
</dbReference>
<reference evidence="8" key="1">
    <citation type="journal article" date="2014" name="Int. J. Syst. Evol. Microbiol.">
        <title>Complete genome sequence of Corynebacterium casei LMG S-19264T (=DSM 44701T), isolated from a smear-ripened cheese.</title>
        <authorList>
            <consortium name="US DOE Joint Genome Institute (JGI-PGF)"/>
            <person name="Walter F."/>
            <person name="Albersmeier A."/>
            <person name="Kalinowski J."/>
            <person name="Ruckert C."/>
        </authorList>
    </citation>
    <scope>NUCLEOTIDE SEQUENCE</scope>
    <source>
        <strain evidence="8">JCM 18487</strain>
    </source>
</reference>
<comment type="function">
    <text evidence="5">Attaches a formyl group to the free amino group of methionyl-tRNA(fMet). The formyl group appears to play a dual role in the initiator identity of N-formylmethionyl-tRNA by promoting its recognition by IF2 and preventing the misappropriation of this tRNA by the elongation apparatus.</text>
</comment>
<gene>
    <name evidence="5 8" type="primary">fmt</name>
    <name evidence="8" type="ORF">GCM10010885_16680</name>
</gene>
<keyword evidence="4 5" id="KW-0648">Protein biosynthesis</keyword>
<dbReference type="InterPro" id="IPR036477">
    <property type="entry name" value="Formyl_transf_N_sf"/>
</dbReference>
<dbReference type="Gene3D" id="3.40.50.12230">
    <property type="match status" value="1"/>
</dbReference>